<sequence length="1048" mass="114795">MSANQTPKGIVAWFAKNPVAANLLMLGVIIVGLFSVNSLRKEAFPSLEPDVVTVSVNYDSGDPKQAEEGLAIKIEEALETVPGIKRITSTSSSSGSNVSIEKETNYELDTLLTDVKTKVDAINNLPTEADKPVIDKARMQDHAIWVQLYGDVDRATLQSLAEQLKSDLLSQSAIRDLEIKAEVDPMVSVEVSESALQAYGLTLTDVSDAINAESSTAISTSLRNGAKTVRLKASEQAYEVEDFKAIPVMMTASGSQITLGDIATVRDTFEEDTYTLSRYKQQNAMGIQIVMDENSDVVNIVEQAKQVVEQWKASNLLPDNVEIDTWYDKSTMIKDRLSLLAKNALTGIALVFIVLALFLNIRVAFWVAACLPFVFFGTLFFMTDSFVGLTINEMTTFGFIMALGIVVDDAVVVGESIYTTRRAEGDNINSTIRGTLKVAAPTVFGVLTTVAAFLSIAAVDGKMGQIYAQFAMVVTICLLLSLVESKLILPAHLAHINTHRSDKKGIWSSIQGGAEKGLDWLNERVYKKVIKFALELRYAVVLGFVALFILVIGMPMTGAVRVAFFPDITGDTVTAEISLYNDVSFGQTEANLLKLEDNAIKVDQVLRAKKESNAESYITSVQVIAEEDKLGTVQVELDADASYSANDFAHAWLEMSEQMEGVKKLKVMSSKEMVDNFKVELKANDQTELEAAGNKFKQTLQSMQGVSGIDDNLDLGEPQYRFELTEQGRALGMDTASLSQQVLQSFGGDIVQRFQRGKDEVKVRVRYPENDRQTLADIKQSSVRTPEGAVVPLVAVANVYSDYQQAEITRIDNMRAVYLTAVVDKDVISSNELVNQLKRTVVPELQSDYPTLKIDFTGEAEQQQESTESMESTFVLALVVIFSLLAIPLKSYVQPLIIMVAIPFGIVGAILGHWWNDLTISILSLNGILALSGVVVNDSLLLVSRYNELVREKKLPPAEAIKQACTGRLRAVLLTSVTTFAGLAPLLSETSMQAQFLIPAAAALGYGILFATLITLILTPSLLMIDNDIRTSIERIKQRVMRKVESTA</sequence>
<dbReference type="SUPFAM" id="SSF82714">
    <property type="entry name" value="Multidrug efflux transporter AcrB TolC docking domain, DN and DC subdomains"/>
    <property type="match status" value="2"/>
</dbReference>
<dbReference type="Gene3D" id="3.30.2090.10">
    <property type="entry name" value="Multidrug efflux transporter AcrB TolC docking domain, DN and DC subdomains"/>
    <property type="match status" value="2"/>
</dbReference>
<proteinExistence type="predicted"/>
<dbReference type="SUPFAM" id="SSF82866">
    <property type="entry name" value="Multidrug efflux transporter AcrB transmembrane domain"/>
    <property type="match status" value="2"/>
</dbReference>
<keyword evidence="3" id="KW-1185">Reference proteome</keyword>
<evidence type="ECO:0000313" key="2">
    <source>
        <dbReference type="EMBL" id="GLR03893.1"/>
    </source>
</evidence>
<dbReference type="Pfam" id="PF00873">
    <property type="entry name" value="ACR_tran"/>
    <property type="match status" value="1"/>
</dbReference>
<dbReference type="PANTHER" id="PTHR32063:SF33">
    <property type="entry name" value="RND SUPERFAMILY EFFLUX PUMP PERMEASE COMPONENT"/>
    <property type="match status" value="1"/>
</dbReference>
<gene>
    <name evidence="2" type="ORF">GCM10007906_14800</name>
</gene>
<feature type="transmembrane region" description="Helical" evidence="1">
    <location>
        <begin position="971"/>
        <end position="988"/>
    </location>
</feature>
<organism evidence="2 3">
    <name type="scientific">Vibrio hyugaensis</name>
    <dbReference type="NCBI Taxonomy" id="1534743"/>
    <lineage>
        <taxon>Bacteria</taxon>
        <taxon>Pseudomonadati</taxon>
        <taxon>Pseudomonadota</taxon>
        <taxon>Gammaproteobacteria</taxon>
        <taxon>Vibrionales</taxon>
        <taxon>Vibrionaceae</taxon>
        <taxon>Vibrio</taxon>
    </lineage>
</organism>
<dbReference type="PANTHER" id="PTHR32063">
    <property type="match status" value="1"/>
</dbReference>
<dbReference type="Gene3D" id="3.30.70.1440">
    <property type="entry name" value="Multidrug efflux transporter AcrB pore domain"/>
    <property type="match status" value="1"/>
</dbReference>
<feature type="transmembrane region" description="Helical" evidence="1">
    <location>
        <begin position="339"/>
        <end position="359"/>
    </location>
</feature>
<keyword evidence="1" id="KW-1133">Transmembrane helix</keyword>
<keyword evidence="1" id="KW-0812">Transmembrane</keyword>
<dbReference type="Gene3D" id="3.30.70.1320">
    <property type="entry name" value="Multidrug efflux transporter AcrB pore domain like"/>
    <property type="match status" value="1"/>
</dbReference>
<dbReference type="SUPFAM" id="SSF82693">
    <property type="entry name" value="Multidrug efflux transporter AcrB pore domain, PN1, PN2, PC1 and PC2 subdomains"/>
    <property type="match status" value="1"/>
</dbReference>
<feature type="transmembrane region" description="Helical" evidence="1">
    <location>
        <begin position="1000"/>
        <end position="1025"/>
    </location>
</feature>
<dbReference type="Gene3D" id="1.20.1640.10">
    <property type="entry name" value="Multidrug efflux transporter AcrB transmembrane domain"/>
    <property type="match status" value="2"/>
</dbReference>
<name>A0ABQ5Y0B5_9VIBR</name>
<dbReference type="Proteomes" id="UP001156669">
    <property type="component" value="Unassembled WGS sequence"/>
</dbReference>
<dbReference type="PRINTS" id="PR00702">
    <property type="entry name" value="ACRIFLAVINRP"/>
</dbReference>
<dbReference type="Gene3D" id="3.30.70.1430">
    <property type="entry name" value="Multidrug efflux transporter AcrB pore domain"/>
    <property type="match status" value="2"/>
</dbReference>
<feature type="transmembrane region" description="Helical" evidence="1">
    <location>
        <begin position="921"/>
        <end position="943"/>
    </location>
</feature>
<feature type="transmembrane region" description="Helical" evidence="1">
    <location>
        <begin position="896"/>
        <end position="915"/>
    </location>
</feature>
<dbReference type="RefSeq" id="WP_045401481.1">
    <property type="nucleotide sequence ID" value="NZ_BBLD01000044.1"/>
</dbReference>
<evidence type="ECO:0000256" key="1">
    <source>
        <dbReference type="SAM" id="Phobius"/>
    </source>
</evidence>
<dbReference type="InterPro" id="IPR027463">
    <property type="entry name" value="AcrB_DN_DC_subdom"/>
</dbReference>
<comment type="caution">
    <text evidence="2">The sequence shown here is derived from an EMBL/GenBank/DDBJ whole genome shotgun (WGS) entry which is preliminary data.</text>
</comment>
<dbReference type="InterPro" id="IPR001036">
    <property type="entry name" value="Acrflvin-R"/>
</dbReference>
<protein>
    <submittedName>
        <fullName evidence="2">Acriflavin resistance protein</fullName>
    </submittedName>
</protein>
<evidence type="ECO:0000313" key="3">
    <source>
        <dbReference type="Proteomes" id="UP001156669"/>
    </source>
</evidence>
<feature type="transmembrane region" description="Helical" evidence="1">
    <location>
        <begin position="465"/>
        <end position="483"/>
    </location>
</feature>
<feature type="transmembrane region" description="Helical" evidence="1">
    <location>
        <begin position="536"/>
        <end position="556"/>
    </location>
</feature>
<feature type="transmembrane region" description="Helical" evidence="1">
    <location>
        <begin position="872"/>
        <end position="889"/>
    </location>
</feature>
<reference evidence="3" key="1">
    <citation type="journal article" date="2019" name="Int. J. Syst. Evol. Microbiol.">
        <title>The Global Catalogue of Microorganisms (GCM) 10K type strain sequencing project: providing services to taxonomists for standard genome sequencing and annotation.</title>
        <authorList>
            <consortium name="The Broad Institute Genomics Platform"/>
            <consortium name="The Broad Institute Genome Sequencing Center for Infectious Disease"/>
            <person name="Wu L."/>
            <person name="Ma J."/>
        </authorList>
    </citation>
    <scope>NUCLEOTIDE SEQUENCE [LARGE SCALE GENOMIC DNA]</scope>
    <source>
        <strain evidence="3">NBRC 110633</strain>
    </source>
</reference>
<keyword evidence="1" id="KW-0472">Membrane</keyword>
<dbReference type="EMBL" id="BSOE01000019">
    <property type="protein sequence ID" value="GLR03893.1"/>
    <property type="molecule type" value="Genomic_DNA"/>
</dbReference>
<feature type="transmembrane region" description="Helical" evidence="1">
    <location>
        <begin position="20"/>
        <end position="39"/>
    </location>
</feature>
<feature type="transmembrane region" description="Helical" evidence="1">
    <location>
        <begin position="438"/>
        <end position="459"/>
    </location>
</feature>
<feature type="transmembrane region" description="Helical" evidence="1">
    <location>
        <begin position="365"/>
        <end position="391"/>
    </location>
</feature>
<accession>A0ABQ5Y0B5</accession>